<keyword evidence="8 11" id="KW-0496">Mitochondrion</keyword>
<feature type="domain" description="Heme-copper oxidase subunit III family profile" evidence="10">
    <location>
        <begin position="1"/>
        <end position="257"/>
    </location>
</feature>
<dbReference type="CDD" id="cd01665">
    <property type="entry name" value="Cyt_c_Oxidase_III"/>
    <property type="match status" value="1"/>
</dbReference>
<comment type="subcellular location">
    <subcellularLocation>
        <location evidence="1">Membrane</location>
        <topology evidence="1">Multi-pass membrane protein</topology>
    </subcellularLocation>
</comment>
<dbReference type="PANTHER" id="PTHR11403">
    <property type="entry name" value="CYTOCHROME C OXIDASE SUBUNIT III"/>
    <property type="match status" value="1"/>
</dbReference>
<evidence type="ECO:0000256" key="4">
    <source>
        <dbReference type="ARBA" id="ARBA00022692"/>
    </source>
</evidence>
<feature type="transmembrane region" description="Helical" evidence="9">
    <location>
        <begin position="187"/>
        <end position="216"/>
    </location>
</feature>
<evidence type="ECO:0000259" key="10">
    <source>
        <dbReference type="PROSITE" id="PS50253"/>
    </source>
</evidence>
<protein>
    <recommendedName>
        <fullName evidence="3 8">Cytochrome c oxidase subunit 3</fullName>
    </recommendedName>
</protein>
<sequence>MRSPFHLVEMSPWPLLGSLSVLLLVVGFVNWLSFGGFWQIGCGALPLLLVMYQWWRDVVREGRQGWHTSYVAKNIRIGMVLFIVSEVFFFFGFFWAFFSSSLVPGVEVGGVWPPVGIQALSAFKVPLLGTAVLLMTGVSVTWAHHAVLASNRGEALAGLGFTVFWGIYFMALQLLEYSRCAFTIADGIYGSLFFVMTGFHGVHVLIGTVFLGVCLWRCFNFSFSSDRHLGMDAAVWYWHFVDVVWITVFLCVYWWGGS</sequence>
<feature type="transmembrane region" description="Helical" evidence="9">
    <location>
        <begin position="37"/>
        <end position="55"/>
    </location>
</feature>
<dbReference type="GO" id="GO:0006123">
    <property type="term" value="P:mitochondrial electron transport, cytochrome c to oxygen"/>
    <property type="evidence" value="ECO:0007669"/>
    <property type="project" value="TreeGrafter"/>
</dbReference>
<dbReference type="InterPro" id="IPR013833">
    <property type="entry name" value="Cyt_c_oxidase_su3_a-hlx"/>
</dbReference>
<evidence type="ECO:0000256" key="1">
    <source>
        <dbReference type="ARBA" id="ARBA00004141"/>
    </source>
</evidence>
<dbReference type="GO" id="GO:0016020">
    <property type="term" value="C:membrane"/>
    <property type="evidence" value="ECO:0007669"/>
    <property type="project" value="UniProtKB-SubCell"/>
</dbReference>
<evidence type="ECO:0000256" key="7">
    <source>
        <dbReference type="ARBA" id="ARBA00023136"/>
    </source>
</evidence>
<dbReference type="PROSITE" id="PS50253">
    <property type="entry name" value="COX3"/>
    <property type="match status" value="1"/>
</dbReference>
<keyword evidence="6 9" id="KW-1133">Transmembrane helix</keyword>
<feature type="transmembrane region" description="Helical" evidence="9">
    <location>
        <begin position="75"/>
        <end position="97"/>
    </location>
</feature>
<geneLocation type="mitochondrion" evidence="11"/>
<dbReference type="GO" id="GO:0004129">
    <property type="term" value="F:cytochrome-c oxidase activity"/>
    <property type="evidence" value="ECO:0007669"/>
    <property type="project" value="InterPro"/>
</dbReference>
<evidence type="ECO:0000256" key="3">
    <source>
        <dbReference type="ARBA" id="ARBA00015944"/>
    </source>
</evidence>
<dbReference type="GO" id="GO:0005739">
    <property type="term" value="C:mitochondrion"/>
    <property type="evidence" value="ECO:0007669"/>
    <property type="project" value="TreeGrafter"/>
</dbReference>
<keyword evidence="4 8" id="KW-0812">Transmembrane</keyword>
<dbReference type="Gene3D" id="1.20.120.80">
    <property type="entry name" value="Cytochrome c oxidase, subunit III, four-helix bundle"/>
    <property type="match status" value="1"/>
</dbReference>
<evidence type="ECO:0000256" key="9">
    <source>
        <dbReference type="SAM" id="Phobius"/>
    </source>
</evidence>
<accession>A0A1W5XF39</accession>
<keyword evidence="7 9" id="KW-0472">Membrane</keyword>
<dbReference type="InterPro" id="IPR033945">
    <property type="entry name" value="Cyt_c_oxase_su3_dom"/>
</dbReference>
<keyword evidence="5" id="KW-1278">Translocase</keyword>
<dbReference type="SUPFAM" id="SSF81452">
    <property type="entry name" value="Cytochrome c oxidase subunit III-like"/>
    <property type="match status" value="1"/>
</dbReference>
<dbReference type="InterPro" id="IPR035973">
    <property type="entry name" value="Cyt_c_oxidase_su3-like_sf"/>
</dbReference>
<organism evidence="11">
    <name type="scientific">Pseudunio marocanus</name>
    <dbReference type="NCBI Taxonomy" id="518768"/>
    <lineage>
        <taxon>Eukaryota</taxon>
        <taxon>Metazoa</taxon>
        <taxon>Spiralia</taxon>
        <taxon>Lophotrochozoa</taxon>
        <taxon>Mollusca</taxon>
        <taxon>Bivalvia</taxon>
        <taxon>Autobranchia</taxon>
        <taxon>Heteroconchia</taxon>
        <taxon>Palaeoheterodonta</taxon>
        <taxon>Unionida</taxon>
        <taxon>Unionoidea</taxon>
        <taxon>Margaritiferidae</taxon>
        <taxon>Pseudunio</taxon>
    </lineage>
</organism>
<reference evidence="11" key="1">
    <citation type="journal article" date="2017" name="J. Molluscan Stud.">
        <title>The first Margaritiferidae male (M-type) mitogenome: mitochondrial gene order as a potential character for determining higher-order phylogeny within Unionida (Bivalvia).</title>
        <authorList>
            <person name="Lopes-Lima M."/>
            <person name="Fonesca M.M."/>
            <person name="Aldridge D.C."/>
            <person name="Bogan A.E."/>
            <person name="Gan H.M."/>
            <person name="Ghamizi M."/>
            <person name="Sousa R."/>
            <person name="Teixeira A."/>
            <person name="Varandas S."/>
            <person name="Zanatta D."/>
            <person name="Zieritz A."/>
            <person name="Froufe E."/>
        </authorList>
    </citation>
    <scope>NUCLEOTIDE SEQUENCE</scope>
    <source>
        <strain evidence="11">BIV1914M</strain>
        <tissue evidence="11">Foot tissue</tissue>
    </source>
</reference>
<dbReference type="PANTHER" id="PTHR11403:SF7">
    <property type="entry name" value="CYTOCHROME C OXIDASE SUBUNIT 3"/>
    <property type="match status" value="1"/>
</dbReference>
<comment type="function">
    <text evidence="8">Component of the cytochrome c oxidase, the last enzyme in the mitochondrial electron transport chain which drives oxidative phosphorylation. The respiratory chain contains 3 multisubunit complexes succinate dehydrogenase (complex II, CII), ubiquinol-cytochrome c oxidoreductase (cytochrome b-c1 complex, complex III, CIII) and cytochrome c oxidase (complex IV, CIV), that cooperate to transfer electrons derived from NADH and succinate to molecular oxygen, creating an electrochemical gradient over the inner membrane that drives transmembrane transport and the ATP synthase. Cytochrome c oxidase is the component of the respiratory chain that catalyzes the reduction of oxygen to water. Electrons originating from reduced cytochrome c in the intermembrane space (IMS) are transferred via the dinuclear copper A center (CU(A)) of subunit 2 and heme A of subunit 1 to the active site in subunit 1, a binuclear center (BNC) formed by heme A3 and copper B (CU(B)). The BNC reduces molecular oxygen to 2 water molecules using 4 electrons from cytochrome c in the IMS and 4 protons from the mitochondrial matrix.</text>
</comment>
<evidence type="ECO:0000256" key="5">
    <source>
        <dbReference type="ARBA" id="ARBA00022967"/>
    </source>
</evidence>
<evidence type="ECO:0000256" key="2">
    <source>
        <dbReference type="ARBA" id="ARBA00010581"/>
    </source>
</evidence>
<gene>
    <name evidence="11" type="primary">cox3</name>
</gene>
<feature type="transmembrane region" description="Helical" evidence="9">
    <location>
        <begin position="117"/>
        <end position="143"/>
    </location>
</feature>
<name>A0A1W5XF39_9BIVA</name>
<dbReference type="AlphaFoldDB" id="A0A1W5XF39"/>
<evidence type="ECO:0000256" key="6">
    <source>
        <dbReference type="ARBA" id="ARBA00022989"/>
    </source>
</evidence>
<proteinExistence type="inferred from homology"/>
<evidence type="ECO:0000313" key="11">
    <source>
        <dbReference type="EMBL" id="ARH56127.1"/>
    </source>
</evidence>
<dbReference type="EMBL" id="KY131954">
    <property type="protein sequence ID" value="ARH56127.1"/>
    <property type="molecule type" value="Genomic_DNA"/>
</dbReference>
<dbReference type="Gene3D" id="1.10.287.70">
    <property type="match status" value="1"/>
</dbReference>
<dbReference type="FunFam" id="1.20.120.80:FF:000002">
    <property type="entry name" value="Cytochrome c oxidase subunit 3"/>
    <property type="match status" value="1"/>
</dbReference>
<feature type="transmembrane region" description="Helical" evidence="9">
    <location>
        <begin position="236"/>
        <end position="256"/>
    </location>
</feature>
<dbReference type="InterPro" id="IPR000298">
    <property type="entry name" value="Cyt_c_oxidase-like_su3"/>
</dbReference>
<evidence type="ECO:0000256" key="8">
    <source>
        <dbReference type="RuleBase" id="RU003375"/>
    </source>
</evidence>
<comment type="similarity">
    <text evidence="2 8">Belongs to the cytochrome c oxidase subunit 3 family.</text>
</comment>
<dbReference type="InterPro" id="IPR024791">
    <property type="entry name" value="Cyt_c/ubiquinol_Oxase_su3"/>
</dbReference>
<feature type="transmembrane region" description="Helical" evidence="9">
    <location>
        <begin position="155"/>
        <end position="175"/>
    </location>
</feature>
<feature type="transmembrane region" description="Helical" evidence="9">
    <location>
        <begin position="12"/>
        <end position="31"/>
    </location>
</feature>
<dbReference type="Pfam" id="PF00510">
    <property type="entry name" value="COX3"/>
    <property type="match status" value="1"/>
</dbReference>